<comment type="caution">
    <text evidence="1">The sequence shown here is derived from an EMBL/GenBank/DDBJ whole genome shotgun (WGS) entry which is preliminary data.</text>
</comment>
<dbReference type="RefSeq" id="WP_132379949.1">
    <property type="nucleotide sequence ID" value="NZ_SLZZ01000006.1"/>
</dbReference>
<evidence type="ECO:0000313" key="2">
    <source>
        <dbReference type="Proteomes" id="UP000295726"/>
    </source>
</evidence>
<dbReference type="AlphaFoldDB" id="A0A4R3KBB3"/>
<dbReference type="Proteomes" id="UP000295726">
    <property type="component" value="Unassembled WGS sequence"/>
</dbReference>
<reference evidence="1 2" key="1">
    <citation type="submission" date="2019-03" db="EMBL/GenBank/DDBJ databases">
        <title>Genomic Encyclopedia of Type Strains, Phase IV (KMG-IV): sequencing the most valuable type-strain genomes for metagenomic binning, comparative biology and taxonomic classification.</title>
        <authorList>
            <person name="Goeker M."/>
        </authorList>
    </citation>
    <scope>NUCLEOTIDE SEQUENCE [LARGE SCALE GENOMIC DNA]</scope>
    <source>
        <strain evidence="1 2">DSM 29489</strain>
    </source>
</reference>
<sequence length="73" mass="8648">MNDPYENLANAVILQAVRDYRTALKALRMNPRNKAAQTEKESIERFFRSQWYQALTTVDGEMLIRKLNEEVMR</sequence>
<protein>
    <submittedName>
        <fullName evidence="1">Uncharacterized protein</fullName>
    </submittedName>
</protein>
<name>A0A4R3KBB3_9FIRM</name>
<accession>A0A4R3KBB3</accession>
<proteinExistence type="predicted"/>
<dbReference type="OrthoDB" id="1666833at2"/>
<dbReference type="EMBL" id="SLZZ01000006">
    <property type="protein sequence ID" value="TCS80283.1"/>
    <property type="molecule type" value="Genomic_DNA"/>
</dbReference>
<keyword evidence="2" id="KW-1185">Reference proteome</keyword>
<evidence type="ECO:0000313" key="1">
    <source>
        <dbReference type="EMBL" id="TCS80283.1"/>
    </source>
</evidence>
<organism evidence="1 2">
    <name type="scientific">Muricomes intestini</name>
    <dbReference type="NCBI Taxonomy" id="1796634"/>
    <lineage>
        <taxon>Bacteria</taxon>
        <taxon>Bacillati</taxon>
        <taxon>Bacillota</taxon>
        <taxon>Clostridia</taxon>
        <taxon>Lachnospirales</taxon>
        <taxon>Lachnospiraceae</taxon>
        <taxon>Muricomes</taxon>
    </lineage>
</organism>
<gene>
    <name evidence="1" type="ORF">EDD59_106109</name>
</gene>